<dbReference type="AlphaFoldDB" id="A0A2S8GMF3"/>
<dbReference type="NCBIfam" id="TIGR03119">
    <property type="entry name" value="one_C_fhcD"/>
    <property type="match status" value="1"/>
</dbReference>
<dbReference type="RefSeq" id="WP_105336595.1">
    <property type="nucleotide sequence ID" value="NZ_PUHZ01000016.1"/>
</dbReference>
<dbReference type="InterPro" id="IPR002770">
    <property type="entry name" value="ForMFR_H4MPT_ForTrfase_C"/>
</dbReference>
<feature type="domain" description="Formylmethanofuran: tetrahydromethanopterin formyltransferase Ftr N-terminal" evidence="4">
    <location>
        <begin position="1"/>
        <end position="144"/>
    </location>
</feature>
<dbReference type="Proteomes" id="UP000237819">
    <property type="component" value="Unassembled WGS sequence"/>
</dbReference>
<keyword evidence="3" id="KW-0012">Acyltransferase</keyword>
<dbReference type="GO" id="GO:0046294">
    <property type="term" value="P:formaldehyde catabolic process"/>
    <property type="evidence" value="ECO:0007669"/>
    <property type="project" value="UniProtKB-UniRule"/>
</dbReference>
<dbReference type="GO" id="GO:0005737">
    <property type="term" value="C:cytoplasm"/>
    <property type="evidence" value="ECO:0007669"/>
    <property type="project" value="UniProtKB-SubCell"/>
</dbReference>
<evidence type="ECO:0000256" key="3">
    <source>
        <dbReference type="HAMAP-Rule" id="MF_00579"/>
    </source>
</evidence>
<dbReference type="Gene3D" id="3.30.70.520">
    <property type="match status" value="2"/>
</dbReference>
<comment type="subunit">
    <text evidence="3">Homotetramer.</text>
</comment>
<feature type="domain" description="Formylmethanofuran: tetrahydromethanopterin formyltransferase Ftr C-terminal" evidence="5">
    <location>
        <begin position="147"/>
        <end position="293"/>
    </location>
</feature>
<dbReference type="HAMAP" id="MF_00579">
    <property type="entry name" value="FTR"/>
    <property type="match status" value="1"/>
</dbReference>
<evidence type="ECO:0000256" key="1">
    <source>
        <dbReference type="ARBA" id="ARBA00006770"/>
    </source>
</evidence>
<proteinExistence type="inferred from homology"/>
<dbReference type="Pfam" id="PF01913">
    <property type="entry name" value="FTR"/>
    <property type="match status" value="1"/>
</dbReference>
<comment type="catalytic activity">
    <reaction evidence="3">
        <text>N-formylmethanofuran + 5,6,7,8-tetrahydromethanopterin + H(+) = N(5)-formyl-5,6,7,8-tetrahydromethanopterin + methanofuran</text>
        <dbReference type="Rhea" id="RHEA:18061"/>
        <dbReference type="ChEBI" id="CHEBI:15378"/>
        <dbReference type="ChEBI" id="CHEBI:57727"/>
        <dbReference type="ChEBI" id="CHEBI:58018"/>
        <dbReference type="ChEBI" id="CHEBI:58103"/>
        <dbReference type="ChEBI" id="CHEBI:58151"/>
        <dbReference type="EC" id="2.3.1.101"/>
    </reaction>
</comment>
<organism evidence="6 7">
    <name type="scientific">Blastopirellula marina</name>
    <dbReference type="NCBI Taxonomy" id="124"/>
    <lineage>
        <taxon>Bacteria</taxon>
        <taxon>Pseudomonadati</taxon>
        <taxon>Planctomycetota</taxon>
        <taxon>Planctomycetia</taxon>
        <taxon>Pirellulales</taxon>
        <taxon>Pirellulaceae</taxon>
        <taxon>Blastopirellula</taxon>
    </lineage>
</organism>
<dbReference type="EC" id="2.3.1.101" evidence="3"/>
<dbReference type="Pfam" id="PF02741">
    <property type="entry name" value="FTR_C"/>
    <property type="match status" value="1"/>
</dbReference>
<keyword evidence="2 3" id="KW-0808">Transferase</keyword>
<dbReference type="SUPFAM" id="SSF55112">
    <property type="entry name" value="Formylmethanofuran:tetrahydromethanopterin formyltransferase"/>
    <property type="match status" value="2"/>
</dbReference>
<dbReference type="InterPro" id="IPR023447">
    <property type="entry name" value="ForMFR_H4MPT_ForTrfase_fd-like"/>
</dbReference>
<reference evidence="6 7" key="1">
    <citation type="submission" date="2018-02" db="EMBL/GenBank/DDBJ databases">
        <title>Comparative genomes isolates from brazilian mangrove.</title>
        <authorList>
            <person name="Araujo J.E."/>
            <person name="Taketani R.G."/>
            <person name="Silva M.C.P."/>
            <person name="Loureco M.V."/>
            <person name="Andreote F.D."/>
        </authorList>
    </citation>
    <scope>NUCLEOTIDE SEQUENCE [LARGE SCALE GENOMIC DNA]</scope>
    <source>
        <strain evidence="6 7">Nap-Phe MGV</strain>
    </source>
</reference>
<dbReference type="GO" id="GO:0006730">
    <property type="term" value="P:one-carbon metabolic process"/>
    <property type="evidence" value="ECO:0007669"/>
    <property type="project" value="UniProtKB-UniRule"/>
</dbReference>
<keyword evidence="3" id="KW-0554">One-carbon metabolism</keyword>
<comment type="subcellular location">
    <subcellularLocation>
        <location evidence="3">Cytoplasm</location>
    </subcellularLocation>
</comment>
<dbReference type="UniPathway" id="UPA00562">
    <property type="reaction ID" value="UER00704"/>
</dbReference>
<evidence type="ECO:0000259" key="4">
    <source>
        <dbReference type="Pfam" id="PF01913"/>
    </source>
</evidence>
<keyword evidence="3" id="KW-0963">Cytoplasm</keyword>
<comment type="caution">
    <text evidence="6">The sequence shown here is derived from an EMBL/GenBank/DDBJ whole genome shotgun (WGS) entry which is preliminary data.</text>
</comment>
<evidence type="ECO:0000259" key="5">
    <source>
        <dbReference type="Pfam" id="PF02741"/>
    </source>
</evidence>
<gene>
    <name evidence="6" type="primary">fhcD</name>
    <name evidence="3" type="synonym">ffsA</name>
    <name evidence="6" type="ORF">C5Y93_15850</name>
</gene>
<dbReference type="NCBIfam" id="NF002554">
    <property type="entry name" value="PRK02114.1"/>
    <property type="match status" value="1"/>
</dbReference>
<comment type="pathway">
    <text evidence="3">One-carbon metabolism; formaldehyde degradation; formate from formaldehyde (H(4)MPT route): step 4/5.</text>
</comment>
<evidence type="ECO:0000256" key="2">
    <source>
        <dbReference type="ARBA" id="ARBA00022679"/>
    </source>
</evidence>
<dbReference type="GO" id="GO:0030270">
    <property type="term" value="F:formylmethanofuran-tetrahydromethanopterin N-formyltransferase activity"/>
    <property type="evidence" value="ECO:0007669"/>
    <property type="project" value="UniProtKB-UniRule"/>
</dbReference>
<dbReference type="InterPro" id="IPR022667">
    <property type="entry name" value="ForMFR_H4MPT_ForTrfase_N"/>
</dbReference>
<name>A0A2S8GMF3_9BACT</name>
<dbReference type="OrthoDB" id="8841169at2"/>
<evidence type="ECO:0000313" key="7">
    <source>
        <dbReference type="Proteomes" id="UP000237819"/>
    </source>
</evidence>
<dbReference type="InterPro" id="IPR014053">
    <property type="entry name" value="ForMFR_H4MPT_ForTrfase"/>
</dbReference>
<dbReference type="PIRSF" id="PIRSF006414">
    <property type="entry name" value="Ftr_formyl_trnsf"/>
    <property type="match status" value="1"/>
</dbReference>
<evidence type="ECO:0000313" key="6">
    <source>
        <dbReference type="EMBL" id="PQO45194.1"/>
    </source>
</evidence>
<sequence>MKLGSTEIIDTFAEAFGMRYCRVIVTAHDRHWLDAATRELCGYGSSVIACDAEVGIDHYLAPDQSPDGRVGAVVLAFGFSTDALGKAIANRIGQCVMTCASTALFDGLPDAEEKVPLGKQLRFFGDGFQKSKVIAGRRYWRIPVMDGEFLCEESLGVAKGVAGGNILIQGADQPTTLDAARRGVEAIEKIADAITPFPGGVARSGSKVGSRYKGLRASTSDPYCPTLRSRVESQVVDGANCVLEIVIDGASEEAVAAAMEAALKAAAGEGILAISAGNYGGKLGKFHFHLHELLKH</sequence>
<comment type="similarity">
    <text evidence="1 3">Belongs to the FTR family.</text>
</comment>
<comment type="function">
    <text evidence="3">Catalyzes the transfer of a formyl group from 5-formyl tetrahydromethanopterin (5-formyl-H(4)MPT) to methanofuran (MFR) to produce formylmethanofuran (formyl-MFR) and tetrahydromethanopterin (H(4)MPT).</text>
</comment>
<protein>
    <recommendedName>
        <fullName evidence="3">Formylmethanofuran--tetrahydromethanopterin formyltransferase</fullName>
        <shortName evidence="3">Ftr</shortName>
        <ecNumber evidence="3">2.3.1.101</ecNumber>
    </recommendedName>
    <alternativeName>
        <fullName evidence="3">H4MPT formyltransferase</fullName>
    </alternativeName>
</protein>
<accession>A0A2S8GMF3</accession>
<dbReference type="EMBL" id="PUHZ01000016">
    <property type="protein sequence ID" value="PQO45194.1"/>
    <property type="molecule type" value="Genomic_DNA"/>
</dbReference>